<dbReference type="EMBL" id="LMTR01000047">
    <property type="protein sequence ID" value="KWT69198.1"/>
    <property type="molecule type" value="Genomic_DNA"/>
</dbReference>
<protein>
    <recommendedName>
        <fullName evidence="3">Asparaginase</fullName>
    </recommendedName>
</protein>
<dbReference type="PANTHER" id="PTHR42110:SF1">
    <property type="entry name" value="L-ASPARAGINASE, PUTATIVE (AFU_ORTHOLOGUE AFUA_3G11890)-RELATED"/>
    <property type="match status" value="1"/>
</dbReference>
<dbReference type="Proteomes" id="UP000059074">
    <property type="component" value="Unassembled WGS sequence"/>
</dbReference>
<proteinExistence type="predicted"/>
<dbReference type="PATRIC" id="fig|121290.4.peg.119"/>
<reference evidence="1 2" key="1">
    <citation type="submission" date="2015-10" db="EMBL/GenBank/DDBJ databases">
        <title>Transcriptomic analysis of a linuron degrading triple-species bacterial consortium.</title>
        <authorList>
            <person name="Albers P."/>
        </authorList>
    </citation>
    <scope>NUCLEOTIDE SEQUENCE [LARGE SCALE GENOMIC DNA]</scope>
    <source>
        <strain evidence="1 2">WDL6</strain>
    </source>
</reference>
<organism evidence="1 2">
    <name type="scientific">Hyphomicrobium sulfonivorans</name>
    <dbReference type="NCBI Taxonomy" id="121290"/>
    <lineage>
        <taxon>Bacteria</taxon>
        <taxon>Pseudomonadati</taxon>
        <taxon>Pseudomonadota</taxon>
        <taxon>Alphaproteobacteria</taxon>
        <taxon>Hyphomicrobiales</taxon>
        <taxon>Hyphomicrobiaceae</taxon>
        <taxon>Hyphomicrobium</taxon>
    </lineage>
</organism>
<dbReference type="RefSeq" id="WP_068461418.1">
    <property type="nucleotide sequence ID" value="NZ_LMTR01000047.1"/>
</dbReference>
<keyword evidence="2" id="KW-1185">Reference proteome</keyword>
<sequence length="337" mass="34916">MTVDPVLIEVTRGPLVESRHRGAVALASSSGGLALSLGDVTSPVYPRSAVKALQALPLIETGTADRFGFGPAEIAIACGSHVGSERHTHLAAAMLERADLNPDALGCGAHAPLGAAAARELIAAGQQPTQLHNNCSGKHAGMLATAVHMGEATACYCNVDHPVQQRVHSAMAEISGLPLGADVRGTDGCSVPNWAMPLSAMARMFARLGSGEGMDADRRAALSRILNACWQFPEMVAGKNRADTVVMRALPGKVFMKTGAEGVYCGAFPELGLGFALKIDDGAKRAASGAAMALVERLYPSARGLMPVGGIKTWHGVEVGEVRSSAYFEDALAGLKL</sequence>
<accession>A0A109BI20</accession>
<dbReference type="AlphaFoldDB" id="A0A109BI20"/>
<evidence type="ECO:0008006" key="3">
    <source>
        <dbReference type="Google" id="ProtNLM"/>
    </source>
</evidence>
<comment type="caution">
    <text evidence="1">The sequence shown here is derived from an EMBL/GenBank/DDBJ whole genome shotgun (WGS) entry which is preliminary data.</text>
</comment>
<evidence type="ECO:0000313" key="2">
    <source>
        <dbReference type="Proteomes" id="UP000059074"/>
    </source>
</evidence>
<dbReference type="InterPro" id="IPR010349">
    <property type="entry name" value="Asparaginase_II"/>
</dbReference>
<dbReference type="Pfam" id="PF06089">
    <property type="entry name" value="Asparaginase_II"/>
    <property type="match status" value="1"/>
</dbReference>
<dbReference type="STRING" id="121290.APY04_1629"/>
<gene>
    <name evidence="1" type="ORF">APY04_1629</name>
</gene>
<dbReference type="PANTHER" id="PTHR42110">
    <property type="entry name" value="L-ASPARAGINASE, PUTATIVE (AFU_ORTHOLOGUE AFUA_3G11890)-RELATED"/>
    <property type="match status" value="1"/>
</dbReference>
<name>A0A109BI20_HYPSL</name>
<evidence type="ECO:0000313" key="1">
    <source>
        <dbReference type="EMBL" id="KWT69198.1"/>
    </source>
</evidence>
<dbReference type="OrthoDB" id="9780674at2"/>